<proteinExistence type="predicted"/>
<reference evidence="2 3" key="1">
    <citation type="submission" date="2018-11" db="EMBL/GenBank/DDBJ databases">
        <title>Whole genome sequencing of Pantoea sp. RIT388.</title>
        <authorList>
            <person name="Gan H.M."/>
            <person name="Hudson A.O."/>
        </authorList>
    </citation>
    <scope>NUCLEOTIDE SEQUENCE [LARGE SCALE GENOMIC DNA]</scope>
    <source>
        <strain evidence="2 3">RIT388</strain>
    </source>
</reference>
<organism evidence="2 3">
    <name type="scientific">Candidatus Pantoea deserta</name>
    <dbReference type="NCBI Taxonomy" id="1869313"/>
    <lineage>
        <taxon>Bacteria</taxon>
        <taxon>Pseudomonadati</taxon>
        <taxon>Pseudomonadota</taxon>
        <taxon>Gammaproteobacteria</taxon>
        <taxon>Enterobacterales</taxon>
        <taxon>Erwiniaceae</taxon>
        <taxon>Pantoea</taxon>
    </lineage>
</organism>
<gene>
    <name evidence="2" type="ORF">BBB56_18195</name>
</gene>
<dbReference type="OrthoDB" id="6507184at2"/>
<dbReference type="InterPro" id="IPR021333">
    <property type="entry name" value="DUF2946"/>
</dbReference>
<keyword evidence="1" id="KW-0472">Membrane</keyword>
<dbReference type="Pfam" id="PF11162">
    <property type="entry name" value="DUF2946"/>
    <property type="match status" value="1"/>
</dbReference>
<evidence type="ECO:0000313" key="2">
    <source>
        <dbReference type="EMBL" id="RPD96869.1"/>
    </source>
</evidence>
<dbReference type="RefSeq" id="WP_123802325.1">
    <property type="nucleotide sequence ID" value="NZ_RMVG01000016.1"/>
</dbReference>
<comment type="caution">
    <text evidence="2">The sequence shown here is derived from an EMBL/GenBank/DDBJ whole genome shotgun (WGS) entry which is preliminary data.</text>
</comment>
<keyword evidence="1" id="KW-1133">Transmembrane helix</keyword>
<dbReference type="Proteomes" id="UP000281332">
    <property type="component" value="Unassembled WGS sequence"/>
</dbReference>
<evidence type="ECO:0000256" key="1">
    <source>
        <dbReference type="SAM" id="Phobius"/>
    </source>
</evidence>
<dbReference type="EMBL" id="RMVG01000016">
    <property type="protein sequence ID" value="RPD96869.1"/>
    <property type="molecule type" value="Genomic_DNA"/>
</dbReference>
<evidence type="ECO:0000313" key="3">
    <source>
        <dbReference type="Proteomes" id="UP000281332"/>
    </source>
</evidence>
<protein>
    <submittedName>
        <fullName evidence="2">DUF2946 domain-containing protein</fullName>
    </submittedName>
</protein>
<keyword evidence="1" id="KW-0812">Transmembrane</keyword>
<sequence length="137" mass="15489">MTFFTPLQQRLSACLAILAVLLLFVAPVVSKDLMASQHDAMSDRMMMSHSAEAMPMMHHSAEGMMSPDHSMSGEESFACGYCELLVHVPLMLWTAVPLIWLMLLISRSPPPLRTLPPLRQREIRVYRPRAPPSRRAF</sequence>
<dbReference type="AlphaFoldDB" id="A0A3N4NZ39"/>
<name>A0A3N4NZ39_9GAMM</name>
<accession>A0A3N4NZ39</accession>
<feature type="transmembrane region" description="Helical" evidence="1">
    <location>
        <begin position="84"/>
        <end position="105"/>
    </location>
</feature>
<keyword evidence="3" id="KW-1185">Reference proteome</keyword>